<evidence type="ECO:0000313" key="2">
    <source>
        <dbReference type="Proteomes" id="UP000217790"/>
    </source>
</evidence>
<name>A0A2H3CNZ8_ARMGA</name>
<gene>
    <name evidence="1" type="ORF">ARMGADRAFT_817182</name>
</gene>
<dbReference type="InParanoid" id="A0A2H3CNZ8"/>
<sequence>MGRDQRWHKQRGPLPILASVSIFTWLSWIQNPNVLDGYHGPTGGTVGATIQPRRLASSSFPHTTRQPCLPSILYQTETTKTSKDYPMTLKVTQGRRMILQAISSLRLSSRRGQLMTLKATQGRRRILRTIPSLWT</sequence>
<protein>
    <submittedName>
        <fullName evidence="1">Uncharacterized protein</fullName>
    </submittedName>
</protein>
<organism evidence="1 2">
    <name type="scientific">Armillaria gallica</name>
    <name type="common">Bulbous honey fungus</name>
    <name type="synonym">Armillaria bulbosa</name>
    <dbReference type="NCBI Taxonomy" id="47427"/>
    <lineage>
        <taxon>Eukaryota</taxon>
        <taxon>Fungi</taxon>
        <taxon>Dikarya</taxon>
        <taxon>Basidiomycota</taxon>
        <taxon>Agaricomycotina</taxon>
        <taxon>Agaricomycetes</taxon>
        <taxon>Agaricomycetidae</taxon>
        <taxon>Agaricales</taxon>
        <taxon>Marasmiineae</taxon>
        <taxon>Physalacriaceae</taxon>
        <taxon>Armillaria</taxon>
    </lineage>
</organism>
<accession>A0A2H3CNZ8</accession>
<evidence type="ECO:0000313" key="1">
    <source>
        <dbReference type="EMBL" id="PBK80952.1"/>
    </source>
</evidence>
<keyword evidence="2" id="KW-1185">Reference proteome</keyword>
<dbReference type="OrthoDB" id="2856880at2759"/>
<reference evidence="2" key="1">
    <citation type="journal article" date="2017" name="Nat. Ecol. Evol.">
        <title>Genome expansion and lineage-specific genetic innovations in the forest pathogenic fungi Armillaria.</title>
        <authorList>
            <person name="Sipos G."/>
            <person name="Prasanna A.N."/>
            <person name="Walter M.C."/>
            <person name="O'Connor E."/>
            <person name="Balint B."/>
            <person name="Krizsan K."/>
            <person name="Kiss B."/>
            <person name="Hess J."/>
            <person name="Varga T."/>
            <person name="Slot J."/>
            <person name="Riley R."/>
            <person name="Boka B."/>
            <person name="Rigling D."/>
            <person name="Barry K."/>
            <person name="Lee J."/>
            <person name="Mihaltcheva S."/>
            <person name="LaButti K."/>
            <person name="Lipzen A."/>
            <person name="Waldron R."/>
            <person name="Moloney N.M."/>
            <person name="Sperisen C."/>
            <person name="Kredics L."/>
            <person name="Vagvoelgyi C."/>
            <person name="Patrignani A."/>
            <person name="Fitzpatrick D."/>
            <person name="Nagy I."/>
            <person name="Doyle S."/>
            <person name="Anderson J.B."/>
            <person name="Grigoriev I.V."/>
            <person name="Gueldener U."/>
            <person name="Muensterkoetter M."/>
            <person name="Nagy L.G."/>
        </authorList>
    </citation>
    <scope>NUCLEOTIDE SEQUENCE [LARGE SCALE GENOMIC DNA]</scope>
    <source>
        <strain evidence="2">Ar21-2</strain>
    </source>
</reference>
<proteinExistence type="predicted"/>
<dbReference type="Proteomes" id="UP000217790">
    <property type="component" value="Unassembled WGS sequence"/>
</dbReference>
<dbReference type="EMBL" id="KZ293737">
    <property type="protein sequence ID" value="PBK80952.1"/>
    <property type="molecule type" value="Genomic_DNA"/>
</dbReference>
<dbReference type="AlphaFoldDB" id="A0A2H3CNZ8"/>